<reference evidence="2 3" key="1">
    <citation type="submission" date="2018-08" db="EMBL/GenBank/DDBJ databases">
        <title>A genome reference for cultivated species of the human gut microbiota.</title>
        <authorList>
            <person name="Zou Y."/>
            <person name="Xue W."/>
            <person name="Luo G."/>
        </authorList>
    </citation>
    <scope>NUCLEOTIDE SEQUENCE [LARGE SCALE GENOMIC DNA]</scope>
    <source>
        <strain evidence="2 3">TM10-1AC</strain>
    </source>
</reference>
<keyword evidence="1" id="KW-1133">Transmembrane helix</keyword>
<evidence type="ECO:0000313" key="3">
    <source>
        <dbReference type="Proteomes" id="UP000262524"/>
    </source>
</evidence>
<organism evidence="2 3">
    <name type="scientific">Anaerobutyricum hallii</name>
    <dbReference type="NCBI Taxonomy" id="39488"/>
    <lineage>
        <taxon>Bacteria</taxon>
        <taxon>Bacillati</taxon>
        <taxon>Bacillota</taxon>
        <taxon>Clostridia</taxon>
        <taxon>Lachnospirales</taxon>
        <taxon>Lachnospiraceae</taxon>
        <taxon>Anaerobutyricum</taxon>
    </lineage>
</organism>
<keyword evidence="1" id="KW-0472">Membrane</keyword>
<evidence type="ECO:0000313" key="2">
    <source>
        <dbReference type="EMBL" id="RGI76116.1"/>
    </source>
</evidence>
<evidence type="ECO:0000256" key="1">
    <source>
        <dbReference type="SAM" id="Phobius"/>
    </source>
</evidence>
<name>A0A374MXE3_9FIRM</name>
<sequence length="290" mass="31817">MKHYFKKVEHRLRKGNGEFLAFSVVSVLICTIAIYFIAIIQMSSCMDDLSKAVTAASRVAAIDENLKDAKKDALDIAKYQLKRNSAIKKVSVEITYPVKNEWTSGNYILVTVKAKIKTIAPIKTKIHKKQILVTIEGISGQSIVIPSNVAQTGILGGSDATNYTSWASRLGFDCRPVAQLWLKNPTYMDNIATINGLYCVAVKPTFGKTGDRIRVCLEDGQYFDCIMADVKGADATNPYGHVKGGKVSVVEFYAKGDPLNSASLASPIGKSSWLRKKVKKIINMGRYPGL</sequence>
<comment type="caution">
    <text evidence="2">The sequence shown here is derived from an EMBL/GenBank/DDBJ whole genome shotgun (WGS) entry which is preliminary data.</text>
</comment>
<dbReference type="EMBL" id="QSOE01000196">
    <property type="protein sequence ID" value="RGI76116.1"/>
    <property type="molecule type" value="Genomic_DNA"/>
</dbReference>
<protein>
    <submittedName>
        <fullName evidence="2">Uncharacterized protein</fullName>
    </submittedName>
</protein>
<feature type="transmembrane region" description="Helical" evidence="1">
    <location>
        <begin position="20"/>
        <end position="40"/>
    </location>
</feature>
<dbReference type="AlphaFoldDB" id="A0A374MXE3"/>
<gene>
    <name evidence="2" type="ORF">DXD91_15495</name>
</gene>
<proteinExistence type="predicted"/>
<keyword evidence="1" id="KW-0812">Transmembrane</keyword>
<dbReference type="Proteomes" id="UP000262524">
    <property type="component" value="Unassembled WGS sequence"/>
</dbReference>
<accession>A0A374MXE3</accession>
<dbReference type="RefSeq" id="WP_117983745.1">
    <property type="nucleotide sequence ID" value="NZ_QSOE01000196.1"/>
</dbReference>